<feature type="chain" id="PRO_5038361040" description="Lipoprotein" evidence="1">
    <location>
        <begin position="26"/>
        <end position="162"/>
    </location>
</feature>
<gene>
    <name evidence="2" type="ORF">San01_68260</name>
</gene>
<dbReference type="RefSeq" id="WP_086719739.1">
    <property type="nucleotide sequence ID" value="NZ_BLAG01000027.1"/>
</dbReference>
<feature type="signal peptide" evidence="1">
    <location>
        <begin position="1"/>
        <end position="25"/>
    </location>
</feature>
<evidence type="ECO:0000256" key="1">
    <source>
        <dbReference type="SAM" id="SignalP"/>
    </source>
</evidence>
<dbReference type="GeneID" id="96754515"/>
<protein>
    <recommendedName>
        <fullName evidence="4">Lipoprotein</fullName>
    </recommendedName>
</protein>
<evidence type="ECO:0008006" key="4">
    <source>
        <dbReference type="Google" id="ProtNLM"/>
    </source>
</evidence>
<dbReference type="AlphaFoldDB" id="A0A5J4LVL6"/>
<dbReference type="OrthoDB" id="4307068at2"/>
<comment type="caution">
    <text evidence="2">The sequence shown here is derived from an EMBL/GenBank/DDBJ whole genome shotgun (WGS) entry which is preliminary data.</text>
</comment>
<dbReference type="Proteomes" id="UP000325598">
    <property type="component" value="Unassembled WGS sequence"/>
</dbReference>
<dbReference type="EMBL" id="BLAG01000027">
    <property type="protein sequence ID" value="GES34338.1"/>
    <property type="molecule type" value="Genomic_DNA"/>
</dbReference>
<keyword evidence="3" id="KW-1185">Reference proteome</keyword>
<evidence type="ECO:0000313" key="2">
    <source>
        <dbReference type="EMBL" id="GES34338.1"/>
    </source>
</evidence>
<proteinExistence type="predicted"/>
<evidence type="ECO:0000313" key="3">
    <source>
        <dbReference type="Proteomes" id="UP000325598"/>
    </source>
</evidence>
<sequence>MRGSHLSRTRTLTAVLALATTGAVALSGCGQNQQKAAPAAPPKKPDAFERRADQIVHDWPKVSPVHGRQQALLPLVEAARPKSAGAREITVTVGHSACDVRFGARSHESKDLVVITGWGKRKSAKGMCTEQLATDKVTVHLKSALDGRKVVDAATGKQLLKG</sequence>
<keyword evidence="1" id="KW-0732">Signal</keyword>
<reference evidence="2 3" key="1">
    <citation type="submission" date="2019-10" db="EMBL/GenBank/DDBJ databases">
        <title>Whole genome shotgun sequence of Streptomyces angustmyceticus NBRC 3934.</title>
        <authorList>
            <person name="Hosoyama A."/>
            <person name="Ichikawa N."/>
            <person name="Kimura A."/>
            <person name="Kitahashi Y."/>
            <person name="Komaki H."/>
            <person name="Uohara A."/>
        </authorList>
    </citation>
    <scope>NUCLEOTIDE SEQUENCE [LARGE SCALE GENOMIC DNA]</scope>
    <source>
        <strain evidence="2 3">NBRC 3934</strain>
    </source>
</reference>
<dbReference type="PROSITE" id="PS51257">
    <property type="entry name" value="PROKAR_LIPOPROTEIN"/>
    <property type="match status" value="1"/>
</dbReference>
<accession>A0A5J4LVL6</accession>
<organism evidence="2 3">
    <name type="scientific">Streptomyces angustmyceticus</name>
    <dbReference type="NCBI Taxonomy" id="285578"/>
    <lineage>
        <taxon>Bacteria</taxon>
        <taxon>Bacillati</taxon>
        <taxon>Actinomycetota</taxon>
        <taxon>Actinomycetes</taxon>
        <taxon>Kitasatosporales</taxon>
        <taxon>Streptomycetaceae</taxon>
        <taxon>Streptomyces</taxon>
    </lineage>
</organism>
<name>A0A5J4LVL6_9ACTN</name>